<evidence type="ECO:0008006" key="3">
    <source>
        <dbReference type="Google" id="ProtNLM"/>
    </source>
</evidence>
<keyword evidence="2" id="KW-1185">Reference proteome</keyword>
<dbReference type="AlphaFoldDB" id="A0A1G5VYD1"/>
<dbReference type="InterPro" id="IPR008964">
    <property type="entry name" value="Invasin/intimin_cell_adhesion"/>
</dbReference>
<dbReference type="SUPFAM" id="SSF49373">
    <property type="entry name" value="Invasin/intimin cell-adhesion fragments"/>
    <property type="match status" value="2"/>
</dbReference>
<organism evidence="1 2">
    <name type="scientific">Methanobrevibacter millerae</name>
    <dbReference type="NCBI Taxonomy" id="230361"/>
    <lineage>
        <taxon>Archaea</taxon>
        <taxon>Methanobacteriati</taxon>
        <taxon>Methanobacteriota</taxon>
        <taxon>Methanomada group</taxon>
        <taxon>Methanobacteria</taxon>
        <taxon>Methanobacteriales</taxon>
        <taxon>Methanobacteriaceae</taxon>
        <taxon>Methanobrevibacter</taxon>
    </lineage>
</organism>
<dbReference type="InterPro" id="IPR011050">
    <property type="entry name" value="Pectin_lyase_fold/virulence"/>
</dbReference>
<evidence type="ECO:0000313" key="2">
    <source>
        <dbReference type="Proteomes" id="UP000323439"/>
    </source>
</evidence>
<dbReference type="SUPFAM" id="SSF51126">
    <property type="entry name" value="Pectin lyase-like"/>
    <property type="match status" value="1"/>
</dbReference>
<dbReference type="RefSeq" id="WP_149731588.1">
    <property type="nucleotide sequence ID" value="NZ_FMXB01000006.1"/>
</dbReference>
<accession>A0A1G5VYD1</accession>
<gene>
    <name evidence="1" type="ORF">SAMN02910315_01016</name>
</gene>
<dbReference type="OrthoDB" id="77001at2157"/>
<dbReference type="Proteomes" id="UP000323439">
    <property type="component" value="Unassembled WGS sequence"/>
</dbReference>
<evidence type="ECO:0000313" key="1">
    <source>
        <dbReference type="EMBL" id="SDA50900.1"/>
    </source>
</evidence>
<sequence length="459" mass="50968">MTLKKIIIISLLFILTIGAVNASDDVNSLQAEPNNEISQDIISLENTYEINDANYNTYFDENGKTNENISNGDTIRLGNLTNKEICIDKSLTITPITSNDELINSMIKLVSGSDNSIINGIKIINNNDTQFKHAIVINDSNNVTITQAIIDSIYPIDSHILINSSKSIKVVNSTFINSGDTYIVIINTTNNCTGLIVGYNTIIIRRNTIISEDLTKIEKNASKFEAKFVQKDNPLSFIQVSFIINGVNYKRTTDDKGIARIAINLEPGNYTIQSINSYSGEVKNNTITVLPRIVENNDLEKFYRNDSQYWIKILDDNGNPVGANETVTFNINGVFYNRTTNASGYVKLNINLQPGEYIITAEYKGCRVSNNITVKPVLFAENLTKKFNTSDQFKAKLLDGKGNPLANTNVTFNIHGVFYTRTTDSEGIARLNINLQPGEYIITSSYNGTNVANKVTVTE</sequence>
<reference evidence="1 2" key="1">
    <citation type="submission" date="2016-10" db="EMBL/GenBank/DDBJ databases">
        <authorList>
            <person name="Varghese N."/>
            <person name="Submissions S."/>
        </authorList>
    </citation>
    <scope>NUCLEOTIDE SEQUENCE [LARGE SCALE GENOMIC DNA]</scope>
    <source>
        <strain evidence="1 2">DSM 16643</strain>
    </source>
</reference>
<dbReference type="Gene3D" id="2.60.40.10">
    <property type="entry name" value="Immunoglobulins"/>
    <property type="match status" value="2"/>
</dbReference>
<dbReference type="InterPro" id="IPR013783">
    <property type="entry name" value="Ig-like_fold"/>
</dbReference>
<protein>
    <recommendedName>
        <fullName evidence="3">Adhesin-like protein</fullName>
    </recommendedName>
</protein>
<name>A0A1G5VYD1_9EURY</name>
<proteinExistence type="predicted"/>
<dbReference type="EMBL" id="FMXB01000006">
    <property type="protein sequence ID" value="SDA50900.1"/>
    <property type="molecule type" value="Genomic_DNA"/>
</dbReference>